<evidence type="ECO:0000313" key="2">
    <source>
        <dbReference type="EMBL" id="CAK7268388.1"/>
    </source>
</evidence>
<keyword evidence="3" id="KW-1185">Reference proteome</keyword>
<feature type="compositionally biased region" description="Low complexity" evidence="1">
    <location>
        <begin position="26"/>
        <end position="41"/>
    </location>
</feature>
<feature type="region of interest" description="Disordered" evidence="1">
    <location>
        <begin position="213"/>
        <end position="246"/>
    </location>
</feature>
<dbReference type="Proteomes" id="UP001642501">
    <property type="component" value="Unassembled WGS sequence"/>
</dbReference>
<feature type="region of interest" description="Disordered" evidence="1">
    <location>
        <begin position="26"/>
        <end position="47"/>
    </location>
</feature>
<gene>
    <name evidence="2" type="ORF">SEPCBS57363_003068</name>
</gene>
<proteinExistence type="predicted"/>
<name>A0ABP0DJF6_9PEZI</name>
<evidence type="ECO:0000256" key="1">
    <source>
        <dbReference type="SAM" id="MobiDB-lite"/>
    </source>
</evidence>
<sequence length="354" mass="39946">MQDHENTLSAQPRTCRIQFLLARSGPTAPSSIPAPSGPSTPLASVSPLSTSAPAAFSAFHRNANDVRRDLVHSALNRKIGFRPTRVSGCHTRSQYITESLKCLTGETPMPSRTMKQPAELFLFGSESVFGRWRPDDSLACLRMTLVEYRDKWTTLEEQRVATPWEIKQAMHQGRLRQMRTLWKRRIYAENRANEIQRRKAEVAAAFAPPSKLPLLSQSSVGGDTEDEDDCENASNGKHKEEDDKARIRLSAESSPMSLYAYECESAEDQYDHLIEAKKKSIKWARWRSSLRMKPRQCQPLRVDCGESPPRPPRDEDNDLAGLEHFQDCGCELHEDKCPTCRATAVMVAVEGEIF</sequence>
<dbReference type="EMBL" id="CAWUOM010000045">
    <property type="protein sequence ID" value="CAK7268388.1"/>
    <property type="molecule type" value="Genomic_DNA"/>
</dbReference>
<organism evidence="2 3">
    <name type="scientific">Sporothrix epigloea</name>
    <dbReference type="NCBI Taxonomy" id="1892477"/>
    <lineage>
        <taxon>Eukaryota</taxon>
        <taxon>Fungi</taxon>
        <taxon>Dikarya</taxon>
        <taxon>Ascomycota</taxon>
        <taxon>Pezizomycotina</taxon>
        <taxon>Sordariomycetes</taxon>
        <taxon>Sordariomycetidae</taxon>
        <taxon>Ophiostomatales</taxon>
        <taxon>Ophiostomataceae</taxon>
        <taxon>Sporothrix</taxon>
    </lineage>
</organism>
<protein>
    <submittedName>
        <fullName evidence="2">Uncharacterized protein</fullName>
    </submittedName>
</protein>
<accession>A0ABP0DJF6</accession>
<feature type="region of interest" description="Disordered" evidence="1">
    <location>
        <begin position="299"/>
        <end position="318"/>
    </location>
</feature>
<reference evidence="2 3" key="1">
    <citation type="submission" date="2024-01" db="EMBL/GenBank/DDBJ databases">
        <authorList>
            <person name="Allen C."/>
            <person name="Tagirdzhanova G."/>
        </authorList>
    </citation>
    <scope>NUCLEOTIDE SEQUENCE [LARGE SCALE GENOMIC DNA]</scope>
    <source>
        <strain evidence="2 3">CBS 573.63</strain>
    </source>
</reference>
<evidence type="ECO:0000313" key="3">
    <source>
        <dbReference type="Proteomes" id="UP001642501"/>
    </source>
</evidence>
<comment type="caution">
    <text evidence="2">The sequence shown here is derived from an EMBL/GenBank/DDBJ whole genome shotgun (WGS) entry which is preliminary data.</text>
</comment>
<feature type="compositionally biased region" description="Basic and acidic residues" evidence="1">
    <location>
        <begin position="237"/>
        <end position="246"/>
    </location>
</feature>